<sequence>MEIQQQSIWDNMPKLQLQISYSQDKLSTAINKQQQINNSVVEAQEISSLNCTPVMNDRKPNVCRQYLSGNLTPRQLVVHQILGFTLIWSIYGAAYYTFNLSNSYQILKHTFSLLGSWDSNCNPKGWYWFSAGMCLSFFVEVPIVMYIYQRLKLVNGKLAKWNASFWMVGVSAQFLVGCCPSTNSLIFGNVKFEDAHNVLAAITFICLLMGAPLNGALVGYDRQNSCTRIGKKNLFDHRFTDTCMAVVLLSMSVSVLICVLGQMIDMLEITSVTSPVWEFSLWENVIIFTLYLYLIWFPFTLPNRCDSAVSLQSVLNVKLNSKLVMKIVLSEYISCFIKICYNIKFVVLYNSNK</sequence>
<dbReference type="AlphaFoldDB" id="A0AA86RIL4"/>
<feature type="transmembrane region" description="Helical" evidence="1">
    <location>
        <begin position="241"/>
        <end position="264"/>
    </location>
</feature>
<feature type="transmembrane region" description="Helical" evidence="1">
    <location>
        <begin position="161"/>
        <end position="186"/>
    </location>
</feature>
<keyword evidence="1" id="KW-1133">Transmembrane helix</keyword>
<evidence type="ECO:0000313" key="4">
    <source>
        <dbReference type="Proteomes" id="UP001642409"/>
    </source>
</evidence>
<feature type="transmembrane region" description="Helical" evidence="1">
    <location>
        <begin position="76"/>
        <end position="98"/>
    </location>
</feature>
<evidence type="ECO:0000313" key="2">
    <source>
        <dbReference type="EMBL" id="CAI9978585.1"/>
    </source>
</evidence>
<feature type="transmembrane region" description="Helical" evidence="1">
    <location>
        <begin position="126"/>
        <end position="149"/>
    </location>
</feature>
<keyword evidence="4" id="KW-1185">Reference proteome</keyword>
<accession>A0AA86RIL4</accession>
<evidence type="ECO:0000313" key="3">
    <source>
        <dbReference type="EMBL" id="CAL6002572.1"/>
    </source>
</evidence>
<proteinExistence type="predicted"/>
<protein>
    <submittedName>
        <fullName evidence="2">DUF998 domain-containing protein</fullName>
    </submittedName>
    <submittedName>
        <fullName evidence="3">DUF998_domain-containing protein</fullName>
    </submittedName>
</protein>
<feature type="transmembrane region" description="Helical" evidence="1">
    <location>
        <begin position="284"/>
        <end position="301"/>
    </location>
</feature>
<dbReference type="EMBL" id="CAXDID020000045">
    <property type="protein sequence ID" value="CAL6002572.1"/>
    <property type="molecule type" value="Genomic_DNA"/>
</dbReference>
<reference evidence="2" key="1">
    <citation type="submission" date="2023-06" db="EMBL/GenBank/DDBJ databases">
        <authorList>
            <person name="Kurt Z."/>
        </authorList>
    </citation>
    <scope>NUCLEOTIDE SEQUENCE</scope>
</reference>
<gene>
    <name evidence="3" type="ORF">HINF_LOCUS17989</name>
    <name evidence="2" type="ORF">HINF_LOCUS66230</name>
</gene>
<reference evidence="3 4" key="2">
    <citation type="submission" date="2024-07" db="EMBL/GenBank/DDBJ databases">
        <authorList>
            <person name="Akdeniz Z."/>
        </authorList>
    </citation>
    <scope>NUCLEOTIDE SEQUENCE [LARGE SCALE GENOMIC DNA]</scope>
</reference>
<organism evidence="2">
    <name type="scientific">Hexamita inflata</name>
    <dbReference type="NCBI Taxonomy" id="28002"/>
    <lineage>
        <taxon>Eukaryota</taxon>
        <taxon>Metamonada</taxon>
        <taxon>Diplomonadida</taxon>
        <taxon>Hexamitidae</taxon>
        <taxon>Hexamitinae</taxon>
        <taxon>Hexamita</taxon>
    </lineage>
</organism>
<name>A0AA86RIL4_9EUKA</name>
<dbReference type="Proteomes" id="UP001642409">
    <property type="component" value="Unassembled WGS sequence"/>
</dbReference>
<keyword evidence="1" id="KW-0812">Transmembrane</keyword>
<dbReference type="EMBL" id="CATOUU010001185">
    <property type="protein sequence ID" value="CAI9978585.1"/>
    <property type="molecule type" value="Genomic_DNA"/>
</dbReference>
<feature type="transmembrane region" description="Helical" evidence="1">
    <location>
        <begin position="198"/>
        <end position="220"/>
    </location>
</feature>
<evidence type="ECO:0000256" key="1">
    <source>
        <dbReference type="SAM" id="Phobius"/>
    </source>
</evidence>
<comment type="caution">
    <text evidence="2">The sequence shown here is derived from an EMBL/GenBank/DDBJ whole genome shotgun (WGS) entry which is preliminary data.</text>
</comment>
<keyword evidence="1" id="KW-0472">Membrane</keyword>